<dbReference type="KEGG" id="lpav:PLANPX_5467"/>
<keyword evidence="4" id="KW-1185">Reference proteome</keyword>
<dbReference type="AlphaFoldDB" id="A0A5K7XHI8"/>
<feature type="signal peptide" evidence="2">
    <location>
        <begin position="1"/>
        <end position="25"/>
    </location>
</feature>
<name>A0A5K7XHI8_9BACT</name>
<proteinExistence type="predicted"/>
<accession>A0A5K7XHI8</accession>
<feature type="transmembrane region" description="Helical" evidence="1">
    <location>
        <begin position="150"/>
        <end position="170"/>
    </location>
</feature>
<organism evidence="3 4">
    <name type="scientific">Lacipirellula parvula</name>
    <dbReference type="NCBI Taxonomy" id="2650471"/>
    <lineage>
        <taxon>Bacteria</taxon>
        <taxon>Pseudomonadati</taxon>
        <taxon>Planctomycetota</taxon>
        <taxon>Planctomycetia</taxon>
        <taxon>Pirellulales</taxon>
        <taxon>Lacipirellulaceae</taxon>
        <taxon>Lacipirellula</taxon>
    </lineage>
</organism>
<protein>
    <recommendedName>
        <fullName evidence="5">YtkA-like domain-containing protein</fullName>
    </recommendedName>
</protein>
<keyword evidence="1" id="KW-1133">Transmembrane helix</keyword>
<gene>
    <name evidence="3" type="ORF">PLANPX_5467</name>
</gene>
<dbReference type="RefSeq" id="WP_152101141.1">
    <property type="nucleotide sequence ID" value="NZ_AP021861.1"/>
</dbReference>
<reference evidence="4" key="1">
    <citation type="submission" date="2019-10" db="EMBL/GenBank/DDBJ databases">
        <title>Lacipirellula parvula gen. nov., sp. nov., representing a lineage of planctomycetes widespread in freshwater anoxic habitats, and description of the family Lacipirellulaceae.</title>
        <authorList>
            <person name="Dedysh S.N."/>
            <person name="Kulichevskaya I.S."/>
            <person name="Beletsky A.V."/>
            <person name="Rakitin A.L."/>
            <person name="Mardanov A.V."/>
            <person name="Ivanova A.A."/>
            <person name="Saltykova V.X."/>
            <person name="Rijpstra W.I.C."/>
            <person name="Sinninghe Damste J.S."/>
            <person name="Ravin N.V."/>
        </authorList>
    </citation>
    <scope>NUCLEOTIDE SEQUENCE [LARGE SCALE GENOMIC DNA]</scope>
    <source>
        <strain evidence="4">PX69</strain>
    </source>
</reference>
<evidence type="ECO:0000313" key="4">
    <source>
        <dbReference type="Proteomes" id="UP000326837"/>
    </source>
</evidence>
<sequence length="191" mass="20721">MSCRNAIRTLTFACCLAASTLANYAANADGGRLVHVERVDGFTISIFVAPDPPRVGPIDVSVLLQRGDDDAIADDAQVAVSMQQAGDATAFVSGPATREQATNKLLRSAWLELPAAGRWSGTVHCSIGERDFTVPFTIEVGESPPAWTAIAPWFLWPVAVIALFGVHRLLQRQRKNPRSDRSRPEGRLLQQ</sequence>
<evidence type="ECO:0008006" key="5">
    <source>
        <dbReference type="Google" id="ProtNLM"/>
    </source>
</evidence>
<evidence type="ECO:0000313" key="3">
    <source>
        <dbReference type="EMBL" id="BBO35855.1"/>
    </source>
</evidence>
<feature type="chain" id="PRO_5024918281" description="YtkA-like domain-containing protein" evidence="2">
    <location>
        <begin position="26"/>
        <end position="191"/>
    </location>
</feature>
<dbReference type="EMBL" id="AP021861">
    <property type="protein sequence ID" value="BBO35855.1"/>
    <property type="molecule type" value="Genomic_DNA"/>
</dbReference>
<keyword evidence="1" id="KW-0472">Membrane</keyword>
<evidence type="ECO:0000256" key="2">
    <source>
        <dbReference type="SAM" id="SignalP"/>
    </source>
</evidence>
<dbReference type="Proteomes" id="UP000326837">
    <property type="component" value="Chromosome"/>
</dbReference>
<evidence type="ECO:0000256" key="1">
    <source>
        <dbReference type="SAM" id="Phobius"/>
    </source>
</evidence>
<keyword evidence="1" id="KW-0812">Transmembrane</keyword>
<keyword evidence="2" id="KW-0732">Signal</keyword>